<name>A0AAV4J9K1_9GAST</name>
<reference evidence="3 4" key="1">
    <citation type="journal article" date="2021" name="Elife">
        <title>Chloroplast acquisition without the gene transfer in kleptoplastic sea slugs, Plakobranchus ocellatus.</title>
        <authorList>
            <person name="Maeda T."/>
            <person name="Takahashi S."/>
            <person name="Yoshida T."/>
            <person name="Shimamura S."/>
            <person name="Takaki Y."/>
            <person name="Nagai Y."/>
            <person name="Toyoda A."/>
            <person name="Suzuki Y."/>
            <person name="Arimoto A."/>
            <person name="Ishii H."/>
            <person name="Satoh N."/>
            <person name="Nishiyama T."/>
            <person name="Hasebe M."/>
            <person name="Maruyama T."/>
            <person name="Minagawa J."/>
            <person name="Obokata J."/>
            <person name="Shigenobu S."/>
        </authorList>
    </citation>
    <scope>NUCLEOTIDE SEQUENCE [LARGE SCALE GENOMIC DNA]</scope>
</reference>
<keyword evidence="2" id="KW-1133">Transmembrane helix</keyword>
<feature type="transmembrane region" description="Helical" evidence="2">
    <location>
        <begin position="123"/>
        <end position="140"/>
    </location>
</feature>
<evidence type="ECO:0000256" key="1">
    <source>
        <dbReference type="SAM" id="MobiDB-lite"/>
    </source>
</evidence>
<accession>A0AAV4J9K1</accession>
<keyword evidence="2" id="KW-0472">Membrane</keyword>
<protein>
    <submittedName>
        <fullName evidence="3">Uncharacterized protein</fullName>
    </submittedName>
</protein>
<evidence type="ECO:0000313" key="3">
    <source>
        <dbReference type="EMBL" id="GFS18157.1"/>
    </source>
</evidence>
<gene>
    <name evidence="3" type="ORF">ElyMa_003256600</name>
</gene>
<proteinExistence type="predicted"/>
<keyword evidence="4" id="KW-1185">Reference proteome</keyword>
<feature type="region of interest" description="Disordered" evidence="1">
    <location>
        <begin position="30"/>
        <end position="57"/>
    </location>
</feature>
<organism evidence="3 4">
    <name type="scientific">Elysia marginata</name>
    <dbReference type="NCBI Taxonomy" id="1093978"/>
    <lineage>
        <taxon>Eukaryota</taxon>
        <taxon>Metazoa</taxon>
        <taxon>Spiralia</taxon>
        <taxon>Lophotrochozoa</taxon>
        <taxon>Mollusca</taxon>
        <taxon>Gastropoda</taxon>
        <taxon>Heterobranchia</taxon>
        <taxon>Euthyneura</taxon>
        <taxon>Panpulmonata</taxon>
        <taxon>Sacoglossa</taxon>
        <taxon>Placobranchoidea</taxon>
        <taxon>Plakobranchidae</taxon>
        <taxon>Elysia</taxon>
    </lineage>
</organism>
<keyword evidence="2" id="KW-0812">Transmembrane</keyword>
<feature type="compositionally biased region" description="Basic and acidic residues" evidence="1">
    <location>
        <begin position="31"/>
        <end position="57"/>
    </location>
</feature>
<dbReference type="Proteomes" id="UP000762676">
    <property type="component" value="Unassembled WGS sequence"/>
</dbReference>
<sequence>MEIAGGEVMSSGSASDLSLTYRNQNFMDPVSHVDRSADTGHHTGRAEYAGSREVDEKQVRSLEEWSYGTGTGTEYAGFSKVDEKQFGRQYCVNVDGDCSVENLSRSSVNVVAERTHVTQKLEGALVVVVVVVVVVLLLLLL</sequence>
<dbReference type="EMBL" id="BMAT01006695">
    <property type="protein sequence ID" value="GFS18157.1"/>
    <property type="molecule type" value="Genomic_DNA"/>
</dbReference>
<comment type="caution">
    <text evidence="3">The sequence shown here is derived from an EMBL/GenBank/DDBJ whole genome shotgun (WGS) entry which is preliminary data.</text>
</comment>
<evidence type="ECO:0000256" key="2">
    <source>
        <dbReference type="SAM" id="Phobius"/>
    </source>
</evidence>
<evidence type="ECO:0000313" key="4">
    <source>
        <dbReference type="Proteomes" id="UP000762676"/>
    </source>
</evidence>
<dbReference type="AlphaFoldDB" id="A0AAV4J9K1"/>